<protein>
    <submittedName>
        <fullName evidence="2">Antibiotic biosynthesis monooxygenase</fullName>
    </submittedName>
</protein>
<dbReference type="RefSeq" id="WP_111478986.1">
    <property type="nucleotide sequence ID" value="NZ_QHKM01000004.1"/>
</dbReference>
<proteinExistence type="predicted"/>
<dbReference type="InterPro" id="IPR007138">
    <property type="entry name" value="ABM_dom"/>
</dbReference>
<comment type="caution">
    <text evidence="2">The sequence shown here is derived from an EMBL/GenBank/DDBJ whole genome shotgun (WGS) entry which is preliminary data.</text>
</comment>
<keyword evidence="2" id="KW-0503">Monooxygenase</keyword>
<gene>
    <name evidence="2" type="ORF">DLM85_15360</name>
</gene>
<evidence type="ECO:0000313" key="2">
    <source>
        <dbReference type="EMBL" id="RAK66076.1"/>
    </source>
</evidence>
<dbReference type="InterPro" id="IPR011008">
    <property type="entry name" value="Dimeric_a/b-barrel"/>
</dbReference>
<sequence>MLIRIVRMTFRPEAVAEFLGVFRASEDQIRQQPGCRHMELWQDAEQPHVFCTHSHWDSAADLDAYRRSTLFGEVWPATKKLFAAPPLAFSVNPVTAATAQLPAVPTPAAPPDSVL</sequence>
<dbReference type="Pfam" id="PF03992">
    <property type="entry name" value="ABM"/>
    <property type="match status" value="1"/>
</dbReference>
<dbReference type="Proteomes" id="UP000248553">
    <property type="component" value="Unassembled WGS sequence"/>
</dbReference>
<dbReference type="GO" id="GO:0004497">
    <property type="term" value="F:monooxygenase activity"/>
    <property type="evidence" value="ECO:0007669"/>
    <property type="project" value="UniProtKB-KW"/>
</dbReference>
<name>A0A328BJA8_9BACT</name>
<keyword evidence="2" id="KW-0560">Oxidoreductase</keyword>
<evidence type="ECO:0000259" key="1">
    <source>
        <dbReference type="PROSITE" id="PS51725"/>
    </source>
</evidence>
<accession>A0A328BJA8</accession>
<dbReference type="Gene3D" id="3.30.70.100">
    <property type="match status" value="1"/>
</dbReference>
<keyword evidence="3" id="KW-1185">Reference proteome</keyword>
<organism evidence="2 3">
    <name type="scientific">Hymenobacter edaphi</name>
    <dbReference type="NCBI Taxonomy" id="2211146"/>
    <lineage>
        <taxon>Bacteria</taxon>
        <taxon>Pseudomonadati</taxon>
        <taxon>Bacteroidota</taxon>
        <taxon>Cytophagia</taxon>
        <taxon>Cytophagales</taxon>
        <taxon>Hymenobacteraceae</taxon>
        <taxon>Hymenobacter</taxon>
    </lineage>
</organism>
<dbReference type="AlphaFoldDB" id="A0A328BJA8"/>
<reference evidence="3" key="1">
    <citation type="submission" date="2018-05" db="EMBL/GenBank/DDBJ databases">
        <authorList>
            <person name="Nie L."/>
        </authorList>
    </citation>
    <scope>NUCLEOTIDE SEQUENCE [LARGE SCALE GENOMIC DNA]</scope>
    <source>
        <strain evidence="3">NL</strain>
    </source>
</reference>
<dbReference type="OrthoDB" id="1120859at2"/>
<dbReference type="SUPFAM" id="SSF54909">
    <property type="entry name" value="Dimeric alpha+beta barrel"/>
    <property type="match status" value="1"/>
</dbReference>
<feature type="domain" description="ABM" evidence="1">
    <location>
        <begin position="2"/>
        <end position="92"/>
    </location>
</feature>
<dbReference type="PROSITE" id="PS51725">
    <property type="entry name" value="ABM"/>
    <property type="match status" value="1"/>
</dbReference>
<evidence type="ECO:0000313" key="3">
    <source>
        <dbReference type="Proteomes" id="UP000248553"/>
    </source>
</evidence>
<dbReference type="EMBL" id="QHKM01000004">
    <property type="protein sequence ID" value="RAK66076.1"/>
    <property type="molecule type" value="Genomic_DNA"/>
</dbReference>